<evidence type="ECO:0000313" key="17">
    <source>
        <dbReference type="Proteomes" id="UP000254101"/>
    </source>
</evidence>
<accession>A0A395LI15</accession>
<evidence type="ECO:0000256" key="4">
    <source>
        <dbReference type="ARBA" id="ARBA00022496"/>
    </source>
</evidence>
<keyword evidence="3 11" id="KW-1134">Transmembrane beta strand</keyword>
<dbReference type="AlphaFoldDB" id="A0A395LI15"/>
<gene>
    <name evidence="16" type="ORF">DL238_00850</name>
</gene>
<keyword evidence="7" id="KW-0406">Ion transport</keyword>
<evidence type="ECO:0000256" key="12">
    <source>
        <dbReference type="RuleBase" id="RU003357"/>
    </source>
</evidence>
<keyword evidence="17" id="KW-1185">Reference proteome</keyword>
<dbReference type="GO" id="GO:0006826">
    <property type="term" value="P:iron ion transport"/>
    <property type="evidence" value="ECO:0007669"/>
    <property type="project" value="UniProtKB-KW"/>
</dbReference>
<dbReference type="RefSeq" id="WP_115490540.1">
    <property type="nucleotide sequence ID" value="NZ_JACHWW010000001.1"/>
</dbReference>
<keyword evidence="10 11" id="KW-0998">Cell outer membrane</keyword>
<evidence type="ECO:0000256" key="13">
    <source>
        <dbReference type="SAM" id="SignalP"/>
    </source>
</evidence>
<proteinExistence type="inferred from homology"/>
<keyword evidence="6" id="KW-0408">Iron</keyword>
<evidence type="ECO:0000256" key="5">
    <source>
        <dbReference type="ARBA" id="ARBA00022692"/>
    </source>
</evidence>
<comment type="subcellular location">
    <subcellularLocation>
        <location evidence="1 11">Cell outer membrane</location>
        <topology evidence="1 11">Multi-pass membrane protein</topology>
    </subcellularLocation>
</comment>
<sequence length="792" mass="84954">MKSIHLATSSLAAILIAAAPSIALAQDASSPDAAGASAQDLQDMPTEIIVTATRRAEKLTEVPIAISVFSGANIEQTNVRELSEIGGYIPNVEISQHNDSRAVITIRGVGSYSRNIGFDSRVGVYVDGVYLGQSPAVNQELLDLERVEVLRGPQGMLFGKNTVAGAVSLVTRKPTQRLEGMVSADLGNYDFREFKGHLNVPLGETLAVKVSASKTDRDGYVTNTVTGNDLGSRDVTAYRAQLRFAPSPEFEANFAFDGLNASNRVLVGKAVSDTFGLFPDQSAPEPETVAFDFDPAETRNLYGGLADLEYRFDSGYTVKSITGYRDTYSLYENDTDYSPQSIVFVEYEDRFEQWSEELQLLSPSEDRLTWMLGAYLYKQTAETRRDAVLGSDFYEGFVGPLVGPSVAPLLGLDPNALTQADLATIASIVGIGPEGSRVYNSGTVTTESIAVYLNGSYEFTPRLKLGFGARYSIETKDVTWLLDGRAGGSVLDIGVTNPDAAGNPQPLDDSHTDRFLATAASLSYDFADDVTGYAKYSSGYKSGGFNLDYVSSAELAANEGLEFAKETVDSYEIGLKTSLFDRRVALNLAGFIANYEDYQVNQFVDLGGGQTTIRITNAAEVETRGIELEATLRATDSLTLQGSAGVLDATYAAFPGGGSGGSDISGNRLASAPKFSGSAGATYARDLDSRGTRLTLHADLTHTGGYFTTEDNVKTSTLALGAQVPFGYIDDTTLVNARAALALPGDHFELAVWARNLTDERGALDSLRDFFGTIVESPRMGRTYGVTVTGRF</sequence>
<dbReference type="PROSITE" id="PS52016">
    <property type="entry name" value="TONB_DEPENDENT_REC_3"/>
    <property type="match status" value="1"/>
</dbReference>
<dbReference type="InterPro" id="IPR036942">
    <property type="entry name" value="Beta-barrel_TonB_sf"/>
</dbReference>
<dbReference type="Gene3D" id="2.40.170.20">
    <property type="entry name" value="TonB-dependent receptor, beta-barrel domain"/>
    <property type="match status" value="2"/>
</dbReference>
<feature type="chain" id="PRO_5017193658" evidence="13">
    <location>
        <begin position="26"/>
        <end position="792"/>
    </location>
</feature>
<evidence type="ECO:0000259" key="14">
    <source>
        <dbReference type="Pfam" id="PF00593"/>
    </source>
</evidence>
<feature type="domain" description="TonB-dependent receptor plug" evidence="15">
    <location>
        <begin position="59"/>
        <end position="166"/>
    </location>
</feature>
<dbReference type="Pfam" id="PF07715">
    <property type="entry name" value="Plug"/>
    <property type="match status" value="1"/>
</dbReference>
<keyword evidence="16" id="KW-0675">Receptor</keyword>
<dbReference type="InterPro" id="IPR039426">
    <property type="entry name" value="TonB-dep_rcpt-like"/>
</dbReference>
<evidence type="ECO:0000313" key="16">
    <source>
        <dbReference type="EMBL" id="RDS76305.1"/>
    </source>
</evidence>
<dbReference type="PANTHER" id="PTHR32552:SF81">
    <property type="entry name" value="TONB-DEPENDENT OUTER MEMBRANE RECEPTOR"/>
    <property type="match status" value="1"/>
</dbReference>
<evidence type="ECO:0000256" key="11">
    <source>
        <dbReference type="PROSITE-ProRule" id="PRU01360"/>
    </source>
</evidence>
<organism evidence="16 17">
    <name type="scientific">Alteriqipengyuania lutimaris</name>
    <dbReference type="NCBI Taxonomy" id="1538146"/>
    <lineage>
        <taxon>Bacteria</taxon>
        <taxon>Pseudomonadati</taxon>
        <taxon>Pseudomonadota</taxon>
        <taxon>Alphaproteobacteria</taxon>
        <taxon>Sphingomonadales</taxon>
        <taxon>Erythrobacteraceae</taxon>
        <taxon>Alteriqipengyuania</taxon>
    </lineage>
</organism>
<dbReference type="PANTHER" id="PTHR32552">
    <property type="entry name" value="FERRICHROME IRON RECEPTOR-RELATED"/>
    <property type="match status" value="1"/>
</dbReference>
<keyword evidence="9 11" id="KW-0472">Membrane</keyword>
<dbReference type="InterPro" id="IPR012910">
    <property type="entry name" value="Plug_dom"/>
</dbReference>
<keyword evidence="13" id="KW-0732">Signal</keyword>
<keyword evidence="2 11" id="KW-0813">Transport</keyword>
<comment type="caution">
    <text evidence="16">The sequence shown here is derived from an EMBL/GenBank/DDBJ whole genome shotgun (WGS) entry which is preliminary data.</text>
</comment>
<dbReference type="EMBL" id="QRBB01000001">
    <property type="protein sequence ID" value="RDS76305.1"/>
    <property type="molecule type" value="Genomic_DNA"/>
</dbReference>
<evidence type="ECO:0000256" key="8">
    <source>
        <dbReference type="ARBA" id="ARBA00023077"/>
    </source>
</evidence>
<evidence type="ECO:0000256" key="1">
    <source>
        <dbReference type="ARBA" id="ARBA00004571"/>
    </source>
</evidence>
<dbReference type="GO" id="GO:0009279">
    <property type="term" value="C:cell outer membrane"/>
    <property type="evidence" value="ECO:0007669"/>
    <property type="project" value="UniProtKB-SubCell"/>
</dbReference>
<keyword evidence="8 12" id="KW-0798">TonB box</keyword>
<reference evidence="16 17" key="1">
    <citation type="submission" date="2018-07" db="EMBL/GenBank/DDBJ databases">
        <title>Erythrobacter nanhaiensis sp. nov., a novel member of the genus Erythrobacter isolated from the South China Sea.</title>
        <authorList>
            <person name="Chen X."/>
            <person name="Liu J."/>
        </authorList>
    </citation>
    <scope>NUCLEOTIDE SEQUENCE [LARGE SCALE GENOMIC DNA]</scope>
    <source>
        <strain evidence="16 17">S-5</strain>
    </source>
</reference>
<dbReference type="Proteomes" id="UP000254101">
    <property type="component" value="Unassembled WGS sequence"/>
</dbReference>
<dbReference type="InterPro" id="IPR000531">
    <property type="entry name" value="Beta-barrel_TonB"/>
</dbReference>
<name>A0A395LI15_9SPHN</name>
<evidence type="ECO:0000256" key="7">
    <source>
        <dbReference type="ARBA" id="ARBA00023065"/>
    </source>
</evidence>
<evidence type="ECO:0000256" key="10">
    <source>
        <dbReference type="ARBA" id="ARBA00023237"/>
    </source>
</evidence>
<dbReference type="Pfam" id="PF00593">
    <property type="entry name" value="TonB_dep_Rec_b-barrel"/>
    <property type="match status" value="1"/>
</dbReference>
<evidence type="ECO:0000256" key="2">
    <source>
        <dbReference type="ARBA" id="ARBA00022448"/>
    </source>
</evidence>
<keyword evidence="5 11" id="KW-0812">Transmembrane</keyword>
<feature type="domain" description="TonB-dependent receptor-like beta-barrel" evidence="14">
    <location>
        <begin position="258"/>
        <end position="757"/>
    </location>
</feature>
<dbReference type="OrthoDB" id="9760333at2"/>
<evidence type="ECO:0000256" key="3">
    <source>
        <dbReference type="ARBA" id="ARBA00022452"/>
    </source>
</evidence>
<evidence type="ECO:0000256" key="9">
    <source>
        <dbReference type="ARBA" id="ARBA00023136"/>
    </source>
</evidence>
<feature type="signal peptide" evidence="13">
    <location>
        <begin position="1"/>
        <end position="25"/>
    </location>
</feature>
<comment type="similarity">
    <text evidence="11 12">Belongs to the TonB-dependent receptor family.</text>
</comment>
<evidence type="ECO:0000259" key="15">
    <source>
        <dbReference type="Pfam" id="PF07715"/>
    </source>
</evidence>
<evidence type="ECO:0000256" key="6">
    <source>
        <dbReference type="ARBA" id="ARBA00023004"/>
    </source>
</evidence>
<keyword evidence="4" id="KW-0410">Iron transport</keyword>
<dbReference type="SUPFAM" id="SSF56935">
    <property type="entry name" value="Porins"/>
    <property type="match status" value="1"/>
</dbReference>
<protein>
    <submittedName>
        <fullName evidence="16">TonB-dependent receptor</fullName>
    </submittedName>
</protein>